<gene>
    <name evidence="7" type="ORF">TCAP_01312</name>
</gene>
<evidence type="ECO:0000256" key="3">
    <source>
        <dbReference type="ARBA" id="ARBA00022989"/>
    </source>
</evidence>
<keyword evidence="2 6" id="KW-0812">Transmembrane</keyword>
<accession>A0A2K3QMI7</accession>
<feature type="transmembrane region" description="Helical" evidence="6">
    <location>
        <begin position="160"/>
        <end position="178"/>
    </location>
</feature>
<evidence type="ECO:0000256" key="6">
    <source>
        <dbReference type="SAM" id="Phobius"/>
    </source>
</evidence>
<protein>
    <submittedName>
        <fullName evidence="7">Siderophore iron transporter mirB</fullName>
    </submittedName>
</protein>
<dbReference type="Gene3D" id="1.20.1250.20">
    <property type="entry name" value="MFS general substrate transporter like domains"/>
    <property type="match status" value="2"/>
</dbReference>
<feature type="transmembrane region" description="Helical" evidence="6">
    <location>
        <begin position="220"/>
        <end position="241"/>
    </location>
</feature>
<organism evidence="7 8">
    <name type="scientific">Tolypocladium capitatum</name>
    <dbReference type="NCBI Taxonomy" id="45235"/>
    <lineage>
        <taxon>Eukaryota</taxon>
        <taxon>Fungi</taxon>
        <taxon>Dikarya</taxon>
        <taxon>Ascomycota</taxon>
        <taxon>Pezizomycotina</taxon>
        <taxon>Sordariomycetes</taxon>
        <taxon>Hypocreomycetidae</taxon>
        <taxon>Hypocreales</taxon>
        <taxon>Ophiocordycipitaceae</taxon>
        <taxon>Tolypocladium</taxon>
    </lineage>
</organism>
<dbReference type="EMBL" id="NRSZ01000213">
    <property type="protein sequence ID" value="PNY28756.1"/>
    <property type="molecule type" value="Genomic_DNA"/>
</dbReference>
<feature type="compositionally biased region" description="Basic and acidic residues" evidence="5">
    <location>
        <begin position="10"/>
        <end position="27"/>
    </location>
</feature>
<feature type="transmembrane region" description="Helical" evidence="6">
    <location>
        <begin position="382"/>
        <end position="400"/>
    </location>
</feature>
<dbReference type="InterPro" id="IPR036259">
    <property type="entry name" value="MFS_trans_sf"/>
</dbReference>
<feature type="transmembrane region" description="Helical" evidence="6">
    <location>
        <begin position="468"/>
        <end position="494"/>
    </location>
</feature>
<evidence type="ECO:0000313" key="8">
    <source>
        <dbReference type="Proteomes" id="UP000236621"/>
    </source>
</evidence>
<evidence type="ECO:0000313" key="7">
    <source>
        <dbReference type="EMBL" id="PNY28756.1"/>
    </source>
</evidence>
<comment type="subcellular location">
    <subcellularLocation>
        <location evidence="1">Membrane</location>
        <topology evidence="1">Multi-pass membrane protein</topology>
    </subcellularLocation>
</comment>
<feature type="transmembrane region" description="Helical" evidence="6">
    <location>
        <begin position="304"/>
        <end position="322"/>
    </location>
</feature>
<proteinExistence type="predicted"/>
<comment type="caution">
    <text evidence="7">The sequence shown here is derived from an EMBL/GenBank/DDBJ whole genome shotgun (WGS) entry which is preliminary data.</text>
</comment>
<feature type="transmembrane region" description="Helical" evidence="6">
    <location>
        <begin position="100"/>
        <end position="120"/>
    </location>
</feature>
<keyword evidence="8" id="KW-1185">Reference proteome</keyword>
<feature type="transmembrane region" description="Helical" evidence="6">
    <location>
        <begin position="132"/>
        <end position="148"/>
    </location>
</feature>
<dbReference type="SUPFAM" id="SSF103473">
    <property type="entry name" value="MFS general substrate transporter"/>
    <property type="match status" value="2"/>
</dbReference>
<dbReference type="Proteomes" id="UP000236621">
    <property type="component" value="Unassembled WGS sequence"/>
</dbReference>
<feature type="transmembrane region" description="Helical" evidence="6">
    <location>
        <begin position="190"/>
        <end position="208"/>
    </location>
</feature>
<dbReference type="STRING" id="45235.A0A2K3QMI7"/>
<evidence type="ECO:0000256" key="5">
    <source>
        <dbReference type="SAM" id="MobiDB-lite"/>
    </source>
</evidence>
<feature type="transmembrane region" description="Helical" evidence="6">
    <location>
        <begin position="62"/>
        <end position="80"/>
    </location>
</feature>
<name>A0A2K3QMI7_9HYPO</name>
<sequence>MAVTSNPSPRHVESDAIRSGSREKDAAKQFAAGEDDSDDGEQFKQDGVKQVEAVTQVWSRKTMWTVFALLYMVSFVDTLLQSVHSGLIAYVTSSFRQHGLLAVTGILASVIGGVGTLAIAKIIDIRGRCEGFLIMILLIVVGMVMKALCRNVETYAAGHTFYWVGHVGLGYIIGVVISDMTTLRNRMIMWGLYMSPRIAATFGGPRIAELFYENSTFRWAFGSFCIILVAFSIPVAAIFIYHERKAKKLSILPEKSPRTAWEATKFYFAEFDVVGMFFTIAGFSLILIPLNIATRAPNGWGSGYIVAMIVVGFVCLVAFAVWEKWFAKVPYFPFAYLGDRTILGACLLDGFMFMSVFCWDTYYFSYLQVVHDLSISVAGYTLNAYALTSTILAPFIGIGLRYYGRFYWVAVSGIPFCVLGTALLYHFRHPGERLGYLVMCQVFHGISGGIWAMTGPVALMASVGHQDIAVILALHGMFASIGRAIGLGIAGAIWTNGLPKELNKALPDYAKNQSAAIYGDIKKQFAYPIGHPIRDAVIVAYGVVERQMVIAGCAILPLIIVCVLVWRNLPMDRKQTKGIVF</sequence>
<dbReference type="GO" id="GO:0005886">
    <property type="term" value="C:plasma membrane"/>
    <property type="evidence" value="ECO:0007669"/>
    <property type="project" value="TreeGrafter"/>
</dbReference>
<reference evidence="7 8" key="1">
    <citation type="submission" date="2017-08" db="EMBL/GenBank/DDBJ databases">
        <title>Harnessing the power of phylogenomics to disentangle the directionality and signatures of interkingdom host jumping in the parasitic fungal genus Tolypocladium.</title>
        <authorList>
            <person name="Quandt C.A."/>
            <person name="Patterson W."/>
            <person name="Spatafora J.W."/>
        </authorList>
    </citation>
    <scope>NUCLEOTIDE SEQUENCE [LARGE SCALE GENOMIC DNA]</scope>
    <source>
        <strain evidence="7 8">CBS 113982</strain>
    </source>
</reference>
<dbReference type="GO" id="GO:0022857">
    <property type="term" value="F:transmembrane transporter activity"/>
    <property type="evidence" value="ECO:0007669"/>
    <property type="project" value="TreeGrafter"/>
</dbReference>
<keyword evidence="4 6" id="KW-0472">Membrane</keyword>
<dbReference type="OrthoDB" id="4078873at2759"/>
<dbReference type="PANTHER" id="PTHR23501:SF107">
    <property type="entry name" value="TRANSPORTER, PUTATIVE (AFU_ORTHOLOGUE AFUA_7G04730)-RELATED"/>
    <property type="match status" value="1"/>
</dbReference>
<feature type="region of interest" description="Disordered" evidence="5">
    <location>
        <begin position="1"/>
        <end position="42"/>
    </location>
</feature>
<feature type="transmembrane region" description="Helical" evidence="6">
    <location>
        <begin position="342"/>
        <end position="362"/>
    </location>
</feature>
<feature type="transmembrane region" description="Helical" evidence="6">
    <location>
        <begin position="407"/>
        <end position="428"/>
    </location>
</feature>
<keyword evidence="3 6" id="KW-1133">Transmembrane helix</keyword>
<dbReference type="PANTHER" id="PTHR23501">
    <property type="entry name" value="MAJOR FACILITATOR SUPERFAMILY"/>
    <property type="match status" value="1"/>
</dbReference>
<evidence type="ECO:0000256" key="1">
    <source>
        <dbReference type="ARBA" id="ARBA00004141"/>
    </source>
</evidence>
<dbReference type="AlphaFoldDB" id="A0A2K3QMI7"/>
<evidence type="ECO:0000256" key="2">
    <source>
        <dbReference type="ARBA" id="ARBA00022692"/>
    </source>
</evidence>
<feature type="transmembrane region" description="Helical" evidence="6">
    <location>
        <begin position="548"/>
        <end position="566"/>
    </location>
</feature>
<evidence type="ECO:0000256" key="4">
    <source>
        <dbReference type="ARBA" id="ARBA00023136"/>
    </source>
</evidence>
<feature type="transmembrane region" description="Helical" evidence="6">
    <location>
        <begin position="434"/>
        <end position="461"/>
    </location>
</feature>
<feature type="transmembrane region" description="Helical" evidence="6">
    <location>
        <begin position="273"/>
        <end position="292"/>
    </location>
</feature>